<feature type="transmembrane region" description="Helical" evidence="1">
    <location>
        <begin position="6"/>
        <end position="21"/>
    </location>
</feature>
<keyword evidence="3" id="KW-1185">Reference proteome</keyword>
<dbReference type="Proteomes" id="UP000218810">
    <property type="component" value="Unassembled WGS sequence"/>
</dbReference>
<keyword evidence="1" id="KW-1133">Transmembrane helix</keyword>
<proteinExistence type="predicted"/>
<reference evidence="3" key="1">
    <citation type="submission" date="2017-09" db="EMBL/GenBank/DDBJ databases">
        <authorList>
            <person name="Zhang Y."/>
            <person name="Huang X."/>
            <person name="Liu J."/>
            <person name="Lu L."/>
            <person name="Peng K."/>
        </authorList>
    </citation>
    <scope>NUCLEOTIDE SEQUENCE [LARGE SCALE GENOMIC DNA]</scope>
    <source>
        <strain evidence="3">S-XJ-1</strain>
    </source>
</reference>
<name>A0A2A2WRD1_9ACTN</name>
<feature type="transmembrane region" description="Helical" evidence="1">
    <location>
        <begin position="91"/>
        <end position="111"/>
    </location>
</feature>
<dbReference type="EMBL" id="NTGA01000012">
    <property type="protein sequence ID" value="PAY23766.1"/>
    <property type="molecule type" value="Genomic_DNA"/>
</dbReference>
<dbReference type="RefSeq" id="WP_095717675.1">
    <property type="nucleotide sequence ID" value="NZ_NTGA01000012.1"/>
</dbReference>
<comment type="caution">
    <text evidence="2">The sequence shown here is derived from an EMBL/GenBank/DDBJ whole genome shotgun (WGS) entry which is preliminary data.</text>
</comment>
<feature type="transmembrane region" description="Helical" evidence="1">
    <location>
        <begin position="33"/>
        <end position="53"/>
    </location>
</feature>
<evidence type="ECO:0000256" key="1">
    <source>
        <dbReference type="SAM" id="Phobius"/>
    </source>
</evidence>
<evidence type="ECO:0000313" key="3">
    <source>
        <dbReference type="Proteomes" id="UP000218810"/>
    </source>
</evidence>
<keyword evidence="1" id="KW-0472">Membrane</keyword>
<keyword evidence="1" id="KW-0812">Transmembrane</keyword>
<evidence type="ECO:0000313" key="2">
    <source>
        <dbReference type="EMBL" id="PAY23766.1"/>
    </source>
</evidence>
<gene>
    <name evidence="2" type="ORF">CEY15_05855</name>
</gene>
<dbReference type="OrthoDB" id="4410804at2"/>
<dbReference type="AlphaFoldDB" id="A0A2A2WRD1"/>
<accession>A0A2A2WRD1</accession>
<protein>
    <submittedName>
        <fullName evidence="2">Uncharacterized protein</fullName>
    </submittedName>
</protein>
<organism evidence="2 3">
    <name type="scientific">Dietzia natronolimnaea</name>
    <dbReference type="NCBI Taxonomy" id="161920"/>
    <lineage>
        <taxon>Bacteria</taxon>
        <taxon>Bacillati</taxon>
        <taxon>Actinomycetota</taxon>
        <taxon>Actinomycetes</taxon>
        <taxon>Mycobacteriales</taxon>
        <taxon>Dietziaceae</taxon>
        <taxon>Dietzia</taxon>
    </lineage>
</organism>
<sequence>MVWIWTFAVVMVVLVGAAVLPRRAEQPRQGFPWFWLSFPTAVLLVAASLYMWLPTITWTGGLLTYMPLTNKSAFMGIAGPEFYWRTQMVHVGAWALPVLALTAVGLSVWAWRRGRV</sequence>